<proteinExistence type="predicted"/>
<gene>
    <name evidence="2" type="ORF">BSU04_30480</name>
</gene>
<dbReference type="Gene3D" id="3.40.50.150">
    <property type="entry name" value="Vaccinia Virus protein VP39"/>
    <property type="match status" value="1"/>
</dbReference>
<dbReference type="InterPro" id="IPR010342">
    <property type="entry name" value="DUF938"/>
</dbReference>
<keyword evidence="1" id="KW-1133">Transmembrane helix</keyword>
<organism evidence="2 3">
    <name type="scientific">Caballeronia sordidicola</name>
    <name type="common">Burkholderia sordidicola</name>
    <dbReference type="NCBI Taxonomy" id="196367"/>
    <lineage>
        <taxon>Bacteria</taxon>
        <taxon>Pseudomonadati</taxon>
        <taxon>Pseudomonadota</taxon>
        <taxon>Betaproteobacteria</taxon>
        <taxon>Burkholderiales</taxon>
        <taxon>Burkholderiaceae</taxon>
        <taxon>Caballeronia</taxon>
    </lineage>
</organism>
<feature type="transmembrane region" description="Helical" evidence="1">
    <location>
        <begin position="12"/>
        <end position="37"/>
    </location>
</feature>
<keyword evidence="1" id="KW-0472">Membrane</keyword>
<keyword evidence="1" id="KW-0812">Transmembrane</keyword>
<dbReference type="AlphaFoldDB" id="A0A226WTS6"/>
<dbReference type="Pfam" id="PF06080">
    <property type="entry name" value="DUF938"/>
    <property type="match status" value="1"/>
</dbReference>
<dbReference type="GO" id="GO:0032259">
    <property type="term" value="P:methylation"/>
    <property type="evidence" value="ECO:0007669"/>
    <property type="project" value="UniProtKB-KW"/>
</dbReference>
<accession>A0A226WTS6</accession>
<dbReference type="eggNOG" id="COG2226">
    <property type="taxonomic scope" value="Bacteria"/>
</dbReference>
<dbReference type="SUPFAM" id="SSF53335">
    <property type="entry name" value="S-adenosyl-L-methionine-dependent methyltransferases"/>
    <property type="match status" value="1"/>
</dbReference>
<keyword evidence="2" id="KW-0808">Transferase</keyword>
<comment type="caution">
    <text evidence="2">The sequence shown here is derived from an EMBL/GenBank/DDBJ whole genome shotgun (WGS) entry which is preliminary data.</text>
</comment>
<protein>
    <submittedName>
        <fullName evidence="2">SAM-dependent methyltransferase</fullName>
    </submittedName>
</protein>
<dbReference type="PANTHER" id="PTHR20974:SF0">
    <property type="entry name" value="UPF0585 PROTEIN CG18661"/>
    <property type="match status" value="1"/>
</dbReference>
<sequence>MAVFSAVHRQVVQLPAIGILLVFASKAIGASLLDLCLSRAYARRHFIWKCTVSPHNADNPDPLRRVAPAAERNRGPILDVLSRVLPKAGVVLEIASGTGQHAVHFAAALPTVTWQPSDPDVASRASIDAWRKHASLANLNAPIALDVRSAPWPVPDSLAAIVCINMIHIAPWAAAVALFQGAGERLTDDGVLFLYGPYKRDGAHTAPSNEAFDEQLRATNPAWGIRNMEDVVQLGRAADLWMEEAVPMPANNFCLIFRRTGI</sequence>
<dbReference type="PANTHER" id="PTHR20974">
    <property type="entry name" value="UPF0585 PROTEIN CG18661"/>
    <property type="match status" value="1"/>
</dbReference>
<name>A0A226WTS6_CABSO</name>
<reference evidence="3" key="1">
    <citation type="submission" date="2017-01" db="EMBL/GenBank/DDBJ databases">
        <title>Genome Analysis of Deinococcus marmoris KOPRI26562.</title>
        <authorList>
            <person name="Kim J.H."/>
            <person name="Oh H.-M."/>
        </authorList>
    </citation>
    <scope>NUCLEOTIDE SEQUENCE [LARGE SCALE GENOMIC DNA]</scope>
    <source>
        <strain evidence="3">PAMC 26633</strain>
    </source>
</reference>
<dbReference type="Proteomes" id="UP000214720">
    <property type="component" value="Unassembled WGS sequence"/>
</dbReference>
<dbReference type="GO" id="GO:0008168">
    <property type="term" value="F:methyltransferase activity"/>
    <property type="evidence" value="ECO:0007669"/>
    <property type="project" value="UniProtKB-KW"/>
</dbReference>
<dbReference type="EMBL" id="MTHB01000206">
    <property type="protein sequence ID" value="OXC74615.1"/>
    <property type="molecule type" value="Genomic_DNA"/>
</dbReference>
<evidence type="ECO:0000256" key="1">
    <source>
        <dbReference type="SAM" id="Phobius"/>
    </source>
</evidence>
<dbReference type="InterPro" id="IPR029063">
    <property type="entry name" value="SAM-dependent_MTases_sf"/>
</dbReference>
<evidence type="ECO:0000313" key="3">
    <source>
        <dbReference type="Proteomes" id="UP000214720"/>
    </source>
</evidence>
<keyword evidence="2" id="KW-0489">Methyltransferase</keyword>
<evidence type="ECO:0000313" key="2">
    <source>
        <dbReference type="EMBL" id="OXC74615.1"/>
    </source>
</evidence>